<dbReference type="Proteomes" id="UP001355206">
    <property type="component" value="Unassembled WGS sequence"/>
</dbReference>
<accession>A0ABU7TQM0</accession>
<dbReference type="EMBL" id="MLCA01000008">
    <property type="protein sequence ID" value="MEE7491991.1"/>
    <property type="molecule type" value="Genomic_DNA"/>
</dbReference>
<protein>
    <submittedName>
        <fullName evidence="1">Uncharacterized protein</fullName>
    </submittedName>
</protein>
<reference evidence="1 2" key="1">
    <citation type="journal article" date="2012" name="Genet. Mol. Biol.">
        <title>Analysis of 16S rRNA and mxaF genes revealing insights into Methylobacterium niche-specific plant association.</title>
        <authorList>
            <person name="Dourado M.N."/>
            <person name="Andreote F.D."/>
            <person name="Dini-Andreote F."/>
            <person name="Conti R."/>
            <person name="Araujo J.M."/>
            <person name="Araujo W.L."/>
        </authorList>
    </citation>
    <scope>NUCLEOTIDE SEQUENCE [LARGE SCALE GENOMIC DNA]</scope>
    <source>
        <strain evidence="1 2">TC3-10</strain>
    </source>
</reference>
<evidence type="ECO:0000313" key="1">
    <source>
        <dbReference type="EMBL" id="MEE7491991.1"/>
    </source>
</evidence>
<dbReference type="RefSeq" id="WP_331302552.1">
    <property type="nucleotide sequence ID" value="NZ_MLCA01000008.1"/>
</dbReference>
<keyword evidence="2" id="KW-1185">Reference proteome</keyword>
<evidence type="ECO:0000313" key="2">
    <source>
        <dbReference type="Proteomes" id="UP001355206"/>
    </source>
</evidence>
<organism evidence="1 2">
    <name type="scientific">Methylobacterium oryzae</name>
    <dbReference type="NCBI Taxonomy" id="334852"/>
    <lineage>
        <taxon>Bacteria</taxon>
        <taxon>Pseudomonadati</taxon>
        <taxon>Pseudomonadota</taxon>
        <taxon>Alphaproteobacteria</taxon>
        <taxon>Hyphomicrobiales</taxon>
        <taxon>Methylobacteriaceae</taxon>
        <taxon>Methylobacterium</taxon>
    </lineage>
</organism>
<gene>
    <name evidence="1" type="ORF">MOTC310_16530</name>
</gene>
<name>A0ABU7TQM0_9HYPH</name>
<proteinExistence type="predicted"/>
<comment type="caution">
    <text evidence="1">The sequence shown here is derived from an EMBL/GenBank/DDBJ whole genome shotgun (WGS) entry which is preliminary data.</text>
</comment>
<sequence length="105" mass="11479">MDDDVADGMDGDASSAAAQEANGIAFLLASAAYLTLADAHLRREGPEGLALMDEIEDRITEALRSFVEETSYEDARPDILQHATRKVRALLEAGRSLAPEMRRFQ</sequence>